<evidence type="ECO:0000256" key="10">
    <source>
        <dbReference type="ARBA" id="ARBA00031367"/>
    </source>
</evidence>
<comment type="cofactor">
    <cofactor evidence="2">
        <name>NAD(+)</name>
        <dbReference type="ChEBI" id="CHEBI:57540"/>
    </cofactor>
</comment>
<evidence type="ECO:0000313" key="13">
    <source>
        <dbReference type="EMBL" id="OUR95820.1"/>
    </source>
</evidence>
<dbReference type="PANTHER" id="PTHR43725">
    <property type="entry name" value="UDP-GLUCOSE 4-EPIMERASE"/>
    <property type="match status" value="1"/>
</dbReference>
<evidence type="ECO:0000313" key="14">
    <source>
        <dbReference type="Proteomes" id="UP000196531"/>
    </source>
</evidence>
<evidence type="ECO:0000256" key="8">
    <source>
        <dbReference type="ARBA" id="ARBA00023144"/>
    </source>
</evidence>
<gene>
    <name evidence="13" type="ORF">A9Q84_15070</name>
</gene>
<evidence type="ECO:0000256" key="7">
    <source>
        <dbReference type="ARBA" id="ARBA00023027"/>
    </source>
</evidence>
<sequence length="286" mass="32143">MDILILGGNQFFGKKLTKILIDEGHKVTLLNRGNVDDGFGDQISRIKCDRNDKELLIRTLGSKVWDIVYDQICFDYDTAKDACEVFEGKAKKFIFTSSNAVYQAGENLVESDFRPEDHTFEKKETMMSDYGEAKRQAEAAFHMYAKFPVTYVRFPVVVGNDDYTGRFQFHVESIKNKVPIYFPNINVESSFITSDFAAKTLAALGKSSFSGPINAASPSPITMQKFISIIEEAVGEKLRPANAPTPECHSPYGRKDNWFLDCSKLKELGLVASEISEWLPLLLKSS</sequence>
<evidence type="ECO:0000256" key="3">
    <source>
        <dbReference type="ARBA" id="ARBA00004947"/>
    </source>
</evidence>
<evidence type="ECO:0000256" key="5">
    <source>
        <dbReference type="ARBA" id="ARBA00013189"/>
    </source>
</evidence>
<dbReference type="EC" id="5.1.3.2" evidence="5"/>
<keyword evidence="8" id="KW-0299">Galactose metabolism</keyword>
<comment type="similarity">
    <text evidence="4">Belongs to the NAD(P)-dependent epimerase/dehydratase family.</text>
</comment>
<comment type="pathway">
    <text evidence="3">Carbohydrate metabolism; galactose metabolism.</text>
</comment>
<dbReference type="InterPro" id="IPR001509">
    <property type="entry name" value="Epimerase_deHydtase"/>
</dbReference>
<dbReference type="GO" id="GO:0006012">
    <property type="term" value="P:galactose metabolic process"/>
    <property type="evidence" value="ECO:0007669"/>
    <property type="project" value="UniProtKB-KW"/>
</dbReference>
<dbReference type="PANTHER" id="PTHR43725:SF47">
    <property type="entry name" value="UDP-GLUCOSE 4-EPIMERASE"/>
    <property type="match status" value="1"/>
</dbReference>
<reference evidence="14" key="1">
    <citation type="journal article" date="2017" name="Proc. Natl. Acad. Sci. U.S.A.">
        <title>Simulation of Deepwater Horizon oil plume reveals substrate specialization within a complex community of hydrocarbon-degraders.</title>
        <authorList>
            <person name="Hu P."/>
            <person name="Dubinsky E.A."/>
            <person name="Probst A.J."/>
            <person name="Wang J."/>
            <person name="Sieber C.M.K."/>
            <person name="Tom L.M."/>
            <person name="Gardinali P."/>
            <person name="Banfield J.F."/>
            <person name="Atlas R.M."/>
            <person name="Andersen G.L."/>
        </authorList>
    </citation>
    <scope>NUCLEOTIDE SEQUENCE [LARGE SCALE GENOMIC DNA]</scope>
</reference>
<evidence type="ECO:0000256" key="9">
    <source>
        <dbReference type="ARBA" id="ARBA00023235"/>
    </source>
</evidence>
<name>A0A1Y5F580_9BACT</name>
<evidence type="ECO:0000259" key="12">
    <source>
        <dbReference type="Pfam" id="PF01370"/>
    </source>
</evidence>
<keyword evidence="8" id="KW-0119">Carbohydrate metabolism</keyword>
<dbReference type="SUPFAM" id="SSF51735">
    <property type="entry name" value="NAD(P)-binding Rossmann-fold domains"/>
    <property type="match status" value="1"/>
</dbReference>
<dbReference type="GO" id="GO:0003978">
    <property type="term" value="F:UDP-glucose 4-epimerase activity"/>
    <property type="evidence" value="ECO:0007669"/>
    <property type="project" value="UniProtKB-EC"/>
</dbReference>
<dbReference type="EMBL" id="MAAO01000007">
    <property type="protein sequence ID" value="OUR95820.1"/>
    <property type="molecule type" value="Genomic_DNA"/>
</dbReference>
<protein>
    <recommendedName>
        <fullName evidence="6">UDP-glucose 4-epimerase</fullName>
        <ecNumber evidence="5">5.1.3.2</ecNumber>
    </recommendedName>
    <alternativeName>
        <fullName evidence="11">Galactowaldenase</fullName>
    </alternativeName>
    <alternativeName>
        <fullName evidence="10">UDP-galactose 4-epimerase</fullName>
    </alternativeName>
</protein>
<evidence type="ECO:0000256" key="11">
    <source>
        <dbReference type="ARBA" id="ARBA00033067"/>
    </source>
</evidence>
<dbReference type="GO" id="GO:0005829">
    <property type="term" value="C:cytosol"/>
    <property type="evidence" value="ECO:0007669"/>
    <property type="project" value="TreeGrafter"/>
</dbReference>
<comment type="caution">
    <text evidence="13">The sequence shown here is derived from an EMBL/GenBank/DDBJ whole genome shotgun (WGS) entry which is preliminary data.</text>
</comment>
<dbReference type="Gene3D" id="3.40.50.720">
    <property type="entry name" value="NAD(P)-binding Rossmann-like Domain"/>
    <property type="match status" value="1"/>
</dbReference>
<comment type="catalytic activity">
    <reaction evidence="1">
        <text>UDP-alpha-D-glucose = UDP-alpha-D-galactose</text>
        <dbReference type="Rhea" id="RHEA:22168"/>
        <dbReference type="ChEBI" id="CHEBI:58885"/>
        <dbReference type="ChEBI" id="CHEBI:66914"/>
        <dbReference type="EC" id="5.1.3.2"/>
    </reaction>
</comment>
<dbReference type="Proteomes" id="UP000196531">
    <property type="component" value="Unassembled WGS sequence"/>
</dbReference>
<dbReference type="AlphaFoldDB" id="A0A1Y5F580"/>
<keyword evidence="9" id="KW-0413">Isomerase</keyword>
<accession>A0A1Y5F580</accession>
<evidence type="ECO:0000256" key="2">
    <source>
        <dbReference type="ARBA" id="ARBA00001911"/>
    </source>
</evidence>
<evidence type="ECO:0000256" key="4">
    <source>
        <dbReference type="ARBA" id="ARBA00007637"/>
    </source>
</evidence>
<evidence type="ECO:0000256" key="1">
    <source>
        <dbReference type="ARBA" id="ARBA00000083"/>
    </source>
</evidence>
<dbReference type="InterPro" id="IPR036291">
    <property type="entry name" value="NAD(P)-bd_dom_sf"/>
</dbReference>
<organism evidence="13 14">
    <name type="scientific">Halobacteriovorax marinus</name>
    <dbReference type="NCBI Taxonomy" id="97084"/>
    <lineage>
        <taxon>Bacteria</taxon>
        <taxon>Pseudomonadati</taxon>
        <taxon>Bdellovibrionota</taxon>
        <taxon>Bacteriovoracia</taxon>
        <taxon>Bacteriovoracales</taxon>
        <taxon>Halobacteriovoraceae</taxon>
        <taxon>Halobacteriovorax</taxon>
    </lineage>
</organism>
<evidence type="ECO:0000256" key="6">
    <source>
        <dbReference type="ARBA" id="ARBA00018569"/>
    </source>
</evidence>
<feature type="domain" description="NAD-dependent epimerase/dehydratase" evidence="12">
    <location>
        <begin position="3"/>
        <end position="165"/>
    </location>
</feature>
<keyword evidence="7" id="KW-0520">NAD</keyword>
<dbReference type="Pfam" id="PF01370">
    <property type="entry name" value="Epimerase"/>
    <property type="match status" value="1"/>
</dbReference>
<proteinExistence type="inferred from homology"/>